<dbReference type="InterPro" id="IPR010496">
    <property type="entry name" value="AL/BT2_dom"/>
</dbReference>
<reference evidence="3 4" key="1">
    <citation type="submission" date="2024-09" db="EMBL/GenBank/DDBJ databases">
        <authorList>
            <person name="Sun Q."/>
            <person name="Mori K."/>
        </authorList>
    </citation>
    <scope>NUCLEOTIDE SEQUENCE [LARGE SCALE GENOMIC DNA]</scope>
    <source>
        <strain evidence="3 4">CCM 7765</strain>
    </source>
</reference>
<keyword evidence="1" id="KW-0732">Signal</keyword>
<feature type="chain" id="PRO_5046476594" evidence="1">
    <location>
        <begin position="21"/>
        <end position="237"/>
    </location>
</feature>
<evidence type="ECO:0000313" key="4">
    <source>
        <dbReference type="Proteomes" id="UP001589774"/>
    </source>
</evidence>
<dbReference type="Pfam" id="PF06439">
    <property type="entry name" value="3keto-disac_hyd"/>
    <property type="match status" value="1"/>
</dbReference>
<feature type="domain" description="3-keto-alpha-glucoside-1,2-lyase/3-keto-2-hydroxy-glucal hydratase" evidence="2">
    <location>
        <begin position="34"/>
        <end position="231"/>
    </location>
</feature>
<evidence type="ECO:0000259" key="2">
    <source>
        <dbReference type="Pfam" id="PF06439"/>
    </source>
</evidence>
<dbReference type="Proteomes" id="UP001589774">
    <property type="component" value="Unassembled WGS sequence"/>
</dbReference>
<gene>
    <name evidence="3" type="ORF">ACFFI0_01825</name>
</gene>
<dbReference type="RefSeq" id="WP_130854902.1">
    <property type="nucleotide sequence ID" value="NZ_JBHLWO010000001.1"/>
</dbReference>
<proteinExistence type="predicted"/>
<dbReference type="Gene3D" id="2.60.120.560">
    <property type="entry name" value="Exo-inulinase, domain 1"/>
    <property type="match status" value="1"/>
</dbReference>
<dbReference type="EMBL" id="JBHLWO010000001">
    <property type="protein sequence ID" value="MFC0317021.1"/>
    <property type="molecule type" value="Genomic_DNA"/>
</dbReference>
<accession>A0ABV6HE96</accession>
<organism evidence="3 4">
    <name type="scientific">Olivibacter oleidegradans</name>
    <dbReference type="NCBI Taxonomy" id="760123"/>
    <lineage>
        <taxon>Bacteria</taxon>
        <taxon>Pseudomonadati</taxon>
        <taxon>Bacteroidota</taxon>
        <taxon>Sphingobacteriia</taxon>
        <taxon>Sphingobacteriales</taxon>
        <taxon>Sphingobacteriaceae</taxon>
        <taxon>Olivibacter</taxon>
    </lineage>
</organism>
<evidence type="ECO:0000313" key="3">
    <source>
        <dbReference type="EMBL" id="MFC0317021.1"/>
    </source>
</evidence>
<protein>
    <submittedName>
        <fullName evidence="3">DUF1080 domain-containing protein</fullName>
    </submittedName>
</protein>
<evidence type="ECO:0000256" key="1">
    <source>
        <dbReference type="SAM" id="SignalP"/>
    </source>
</evidence>
<name>A0ABV6HE96_9SPHI</name>
<keyword evidence="4" id="KW-1185">Reference proteome</keyword>
<sequence length="237" mass="26813">MNRLKMMVLLFVLLMYKVQAQTENELTAQEKANGWQLVFDGKSFAGLQKLADGGWVVKDGLLMATPIPHGKQMDIITTASFDNFELTFEFRAAKNTNSGVKYLVTNTFPGKKGTYLGLEYQILDDLHYQYPERGELRSVASLYDLIPADPKKEVKALGEWNTAKIIVNGRHISHWLNGKKVVAYDRSTPAFAQLIQASKYKDLQNFGKAEKGHLLFQNEGTPVDFRNIKIRPLTNVK</sequence>
<feature type="signal peptide" evidence="1">
    <location>
        <begin position="1"/>
        <end position="20"/>
    </location>
</feature>
<comment type="caution">
    <text evidence="3">The sequence shown here is derived from an EMBL/GenBank/DDBJ whole genome shotgun (WGS) entry which is preliminary data.</text>
</comment>